<feature type="compositionally biased region" description="Basic and acidic residues" evidence="1">
    <location>
        <begin position="55"/>
        <end position="77"/>
    </location>
</feature>
<dbReference type="Proteomes" id="UP001163846">
    <property type="component" value="Unassembled WGS sequence"/>
</dbReference>
<sequence length="271" mass="30559">MTEYDYSPEGYQRYLDTQRRISRWVENTNAYASQFRSPFGYRTEPSSSSRSRPNPHGERVREKESTRTRSRTEDRGRRNSMSATTLRPSASGGSNVAAHTAQRSSAYTPQSRHSYPYAPASRESHVTDRTTQAVSMHSNRRAQSVAPRPSQTHSTSHSHAHRHTSSQLIVNSSDPPKRSSTLPAYIVATPNQSAPHNYYTQSSHRPSSSHRSQHDHHHSRHQHHHHHHQSRSKSTPRSSSLPLAVAPVYDVGSGSYVVVPPRGRKVTVMYA</sequence>
<name>A0AA38P953_9AGAR</name>
<feature type="compositionally biased region" description="Polar residues" evidence="1">
    <location>
        <begin position="101"/>
        <end position="113"/>
    </location>
</feature>
<feature type="compositionally biased region" description="Polar residues" evidence="1">
    <location>
        <begin position="81"/>
        <end position="94"/>
    </location>
</feature>
<evidence type="ECO:0000313" key="2">
    <source>
        <dbReference type="EMBL" id="KAJ3838643.1"/>
    </source>
</evidence>
<comment type="caution">
    <text evidence="2">The sequence shown here is derived from an EMBL/GenBank/DDBJ whole genome shotgun (WGS) entry which is preliminary data.</text>
</comment>
<feature type="compositionally biased region" description="Basic residues" evidence="1">
    <location>
        <begin position="207"/>
        <end position="231"/>
    </location>
</feature>
<keyword evidence="3" id="KW-1185">Reference proteome</keyword>
<evidence type="ECO:0000256" key="1">
    <source>
        <dbReference type="SAM" id="MobiDB-lite"/>
    </source>
</evidence>
<gene>
    <name evidence="2" type="ORF">F5878DRAFT_161096</name>
</gene>
<organism evidence="2 3">
    <name type="scientific">Lentinula raphanica</name>
    <dbReference type="NCBI Taxonomy" id="153919"/>
    <lineage>
        <taxon>Eukaryota</taxon>
        <taxon>Fungi</taxon>
        <taxon>Dikarya</taxon>
        <taxon>Basidiomycota</taxon>
        <taxon>Agaricomycotina</taxon>
        <taxon>Agaricomycetes</taxon>
        <taxon>Agaricomycetidae</taxon>
        <taxon>Agaricales</taxon>
        <taxon>Marasmiineae</taxon>
        <taxon>Omphalotaceae</taxon>
        <taxon>Lentinula</taxon>
    </lineage>
</organism>
<feature type="compositionally biased region" description="Polar residues" evidence="1">
    <location>
        <begin position="167"/>
        <end position="182"/>
    </location>
</feature>
<dbReference type="EMBL" id="MU806171">
    <property type="protein sequence ID" value="KAJ3838643.1"/>
    <property type="molecule type" value="Genomic_DNA"/>
</dbReference>
<evidence type="ECO:0000313" key="3">
    <source>
        <dbReference type="Proteomes" id="UP001163846"/>
    </source>
</evidence>
<protein>
    <submittedName>
        <fullName evidence="2">Uncharacterized protein</fullName>
    </submittedName>
</protein>
<reference evidence="2" key="1">
    <citation type="submission" date="2022-08" db="EMBL/GenBank/DDBJ databases">
        <authorList>
            <consortium name="DOE Joint Genome Institute"/>
            <person name="Min B."/>
            <person name="Riley R."/>
            <person name="Sierra-Patev S."/>
            <person name="Naranjo-Ortiz M."/>
            <person name="Looney B."/>
            <person name="Konkel Z."/>
            <person name="Slot J.C."/>
            <person name="Sakamoto Y."/>
            <person name="Steenwyk J.L."/>
            <person name="Rokas A."/>
            <person name="Carro J."/>
            <person name="Camarero S."/>
            <person name="Ferreira P."/>
            <person name="Molpeceres G."/>
            <person name="Ruiz-Duenas F.J."/>
            <person name="Serrano A."/>
            <person name="Henrissat B."/>
            <person name="Drula E."/>
            <person name="Hughes K.W."/>
            <person name="Mata J.L."/>
            <person name="Ishikawa N.K."/>
            <person name="Vargas-Isla R."/>
            <person name="Ushijima S."/>
            <person name="Smith C.A."/>
            <person name="Ahrendt S."/>
            <person name="Andreopoulos W."/>
            <person name="He G."/>
            <person name="Labutti K."/>
            <person name="Lipzen A."/>
            <person name="Ng V."/>
            <person name="Sandor L."/>
            <person name="Barry K."/>
            <person name="Martinez A.T."/>
            <person name="Xiao Y."/>
            <person name="Gibbons J.G."/>
            <person name="Terashima K."/>
            <person name="Hibbett D.S."/>
            <person name="Grigoriev I.V."/>
        </authorList>
    </citation>
    <scope>NUCLEOTIDE SEQUENCE</scope>
    <source>
        <strain evidence="2">TFB9207</strain>
    </source>
</reference>
<feature type="compositionally biased region" description="Polar residues" evidence="1">
    <location>
        <begin position="189"/>
        <end position="200"/>
    </location>
</feature>
<feature type="region of interest" description="Disordered" evidence="1">
    <location>
        <begin position="32"/>
        <end position="240"/>
    </location>
</feature>
<proteinExistence type="predicted"/>
<accession>A0AA38P953</accession>
<dbReference type="AlphaFoldDB" id="A0AA38P953"/>